<gene>
    <name evidence="1" type="ORF">IPF_6436</name>
</gene>
<protein>
    <submittedName>
        <fullName evidence="1">Similarity</fullName>
    </submittedName>
</protein>
<sequence>MLISEDSRLIKIKFCRSLLSRFSAT</sequence>
<accession>A8YBJ1</accession>
<dbReference type="AlphaFoldDB" id="A8YBJ1"/>
<dbReference type="EMBL" id="AM778903">
    <property type="protein sequence ID" value="CAO86552.1"/>
    <property type="molecule type" value="Genomic_DNA"/>
</dbReference>
<reference evidence="1" key="1">
    <citation type="submission" date="2007-08" db="EMBL/GenBank/DDBJ databases">
        <authorList>
            <person name="Frangeul L."/>
        </authorList>
    </citation>
    <scope>NUCLEOTIDE SEQUENCE</scope>
    <source>
        <strain evidence="1">PCC 7806</strain>
    </source>
</reference>
<name>A8YBJ1_MICA7</name>
<proteinExistence type="predicted"/>
<organism evidence="1">
    <name type="scientific">Microcystis aeruginosa (strain PCC 7806)</name>
    <dbReference type="NCBI Taxonomy" id="267872"/>
    <lineage>
        <taxon>Bacteria</taxon>
        <taxon>Bacillati</taxon>
        <taxon>Cyanobacteriota</taxon>
        <taxon>Cyanophyceae</taxon>
        <taxon>Oscillatoriophycideae</taxon>
        <taxon>Chroococcales</taxon>
        <taxon>Microcystaceae</taxon>
        <taxon>Microcystis</taxon>
    </lineage>
</organism>
<evidence type="ECO:0000313" key="1">
    <source>
        <dbReference type="EMBL" id="CAO86552.1"/>
    </source>
</evidence>